<dbReference type="InterPro" id="IPR036412">
    <property type="entry name" value="HAD-like_sf"/>
</dbReference>
<dbReference type="SUPFAM" id="SSF56784">
    <property type="entry name" value="HAD-like"/>
    <property type="match status" value="1"/>
</dbReference>
<accession>A0ABR0SFL6</accession>
<reference evidence="1 2" key="1">
    <citation type="submission" date="2024-01" db="EMBL/GenBank/DDBJ databases">
        <title>Complete genome of Cladobotryum mycophilum ATHUM6906.</title>
        <authorList>
            <person name="Christinaki A.C."/>
            <person name="Myridakis A.I."/>
            <person name="Kouvelis V.N."/>
        </authorList>
    </citation>
    <scope>NUCLEOTIDE SEQUENCE [LARGE SCALE GENOMIC DNA]</scope>
    <source>
        <strain evidence="1 2">ATHUM6906</strain>
    </source>
</reference>
<comment type="caution">
    <text evidence="1">The sequence shown here is derived from an EMBL/GenBank/DDBJ whole genome shotgun (WGS) entry which is preliminary data.</text>
</comment>
<dbReference type="Gene3D" id="3.40.50.1000">
    <property type="entry name" value="HAD superfamily/HAD-like"/>
    <property type="match status" value="1"/>
</dbReference>
<protein>
    <submittedName>
        <fullName evidence="1">Uncharacterized protein</fullName>
    </submittedName>
</protein>
<evidence type="ECO:0000313" key="1">
    <source>
        <dbReference type="EMBL" id="KAK5990939.1"/>
    </source>
</evidence>
<sequence length="270" mass="29915">MHLILDFDGTITVKDTVGELAQAAIAFQKHHRGIDLQGQWDKVVQDYLKDLKSYNARYSPPEGDRQDISEELCYLSGLDGIENASLDRVERSGAFSGLKRENLFEMGVDKITRGSIVIREGLDEMLQLASQQEWTVDIISVNWSKAFIEGVLHNFRHYSISVLANEVTEAGKINGPQFLGRRLTTSLDKAACLAHQVAGYSGTTIYFGDSTTDLECLLHQRGIVIAADEKSSLMQTLCRIGIPVPHACDSHGGGNCSGPETSKRFYRTIY</sequence>
<proteinExistence type="predicted"/>
<gene>
    <name evidence="1" type="ORF">PT974_09214</name>
</gene>
<dbReference type="PANTHER" id="PTHR28181">
    <property type="entry name" value="UPF0655 PROTEIN YCR015C"/>
    <property type="match status" value="1"/>
</dbReference>
<dbReference type="EMBL" id="JAVFKD010000014">
    <property type="protein sequence ID" value="KAK5990939.1"/>
    <property type="molecule type" value="Genomic_DNA"/>
</dbReference>
<dbReference type="PANTHER" id="PTHR28181:SF1">
    <property type="entry name" value="COLD TOLERANCE PROTEIN 1"/>
    <property type="match status" value="1"/>
</dbReference>
<keyword evidence="2" id="KW-1185">Reference proteome</keyword>
<organism evidence="1 2">
    <name type="scientific">Cladobotryum mycophilum</name>
    <dbReference type="NCBI Taxonomy" id="491253"/>
    <lineage>
        <taxon>Eukaryota</taxon>
        <taxon>Fungi</taxon>
        <taxon>Dikarya</taxon>
        <taxon>Ascomycota</taxon>
        <taxon>Pezizomycotina</taxon>
        <taxon>Sordariomycetes</taxon>
        <taxon>Hypocreomycetidae</taxon>
        <taxon>Hypocreales</taxon>
        <taxon>Hypocreaceae</taxon>
        <taxon>Cladobotryum</taxon>
    </lineage>
</organism>
<dbReference type="InterPro" id="IPR050849">
    <property type="entry name" value="HAD-like_hydrolase_phosphatase"/>
</dbReference>
<dbReference type="Pfam" id="PF12710">
    <property type="entry name" value="HAD"/>
    <property type="match status" value="1"/>
</dbReference>
<evidence type="ECO:0000313" key="2">
    <source>
        <dbReference type="Proteomes" id="UP001338125"/>
    </source>
</evidence>
<dbReference type="Proteomes" id="UP001338125">
    <property type="component" value="Unassembled WGS sequence"/>
</dbReference>
<dbReference type="InterPro" id="IPR023214">
    <property type="entry name" value="HAD_sf"/>
</dbReference>
<name>A0ABR0SFL6_9HYPO</name>